<evidence type="ECO:0000259" key="1">
    <source>
        <dbReference type="Pfam" id="PF00899"/>
    </source>
</evidence>
<gene>
    <name evidence="2" type="ORF">IQ215_02700</name>
</gene>
<dbReference type="GO" id="GO:0016779">
    <property type="term" value="F:nucleotidyltransferase activity"/>
    <property type="evidence" value="ECO:0007669"/>
    <property type="project" value="UniProtKB-KW"/>
</dbReference>
<organism evidence="2 3">
    <name type="scientific">Cyanobacterium stanieri LEGE 03274</name>
    <dbReference type="NCBI Taxonomy" id="1828756"/>
    <lineage>
        <taxon>Bacteria</taxon>
        <taxon>Bacillati</taxon>
        <taxon>Cyanobacteriota</taxon>
        <taxon>Cyanophyceae</taxon>
        <taxon>Oscillatoriophycideae</taxon>
        <taxon>Chroococcales</taxon>
        <taxon>Geminocystaceae</taxon>
        <taxon>Cyanobacterium</taxon>
    </lineage>
</organism>
<dbReference type="Gene3D" id="3.40.50.720">
    <property type="entry name" value="NAD(P)-binding Rossmann-like Domain"/>
    <property type="match status" value="1"/>
</dbReference>
<dbReference type="PANTHER" id="PTHR43267">
    <property type="entry name" value="TRNA THREONYLCARBAMOYLADENOSINE DEHYDRATASE"/>
    <property type="match status" value="1"/>
</dbReference>
<dbReference type="Pfam" id="PF00899">
    <property type="entry name" value="ThiF"/>
    <property type="match status" value="1"/>
</dbReference>
<dbReference type="InterPro" id="IPR000594">
    <property type="entry name" value="ThiF_NAD_FAD-bd"/>
</dbReference>
<name>A0ABR9V138_9CHRO</name>
<evidence type="ECO:0000313" key="2">
    <source>
        <dbReference type="EMBL" id="MBE9221597.1"/>
    </source>
</evidence>
<dbReference type="RefSeq" id="WP_193799789.1">
    <property type="nucleotide sequence ID" value="NZ_JADEWC010000004.1"/>
</dbReference>
<dbReference type="Proteomes" id="UP000654604">
    <property type="component" value="Unassembled WGS sequence"/>
</dbReference>
<reference evidence="2 3" key="1">
    <citation type="submission" date="2020-10" db="EMBL/GenBank/DDBJ databases">
        <authorList>
            <person name="Castelo-Branco R."/>
            <person name="Eusebio N."/>
            <person name="Adriana R."/>
            <person name="Vieira A."/>
            <person name="Brugerolle De Fraissinette N."/>
            <person name="Rezende De Castro R."/>
            <person name="Schneider M.P."/>
            <person name="Vasconcelos V."/>
            <person name="Leao P.N."/>
        </authorList>
    </citation>
    <scope>NUCLEOTIDE SEQUENCE [LARGE SCALE GENOMIC DNA]</scope>
    <source>
        <strain evidence="2 3">LEGE 03274</strain>
    </source>
</reference>
<dbReference type="EMBL" id="JADEWC010000004">
    <property type="protein sequence ID" value="MBE9221597.1"/>
    <property type="molecule type" value="Genomic_DNA"/>
</dbReference>
<accession>A0ABR9V138</accession>
<keyword evidence="3" id="KW-1185">Reference proteome</keyword>
<comment type="caution">
    <text evidence="2">The sequence shown here is derived from an EMBL/GenBank/DDBJ whole genome shotgun (WGS) entry which is preliminary data.</text>
</comment>
<sequence length="476" mass="54869">MKISLHIPPQMWQKIRYSMLYLKPEDEEVISFIFCEKQFTDNIVRYIPKYWVVPDQDCYEYQSSIGLVMKQHFHHYLLEEYLQNQQLNVVHIHTHFGDQLPDFSYVDDRHESDYARFLGENFAHQPDLISGVFDENLEKYQFRLWNNQGTDFEPIEFCNSWLSIDENNISESPEISPMFARQKVFGKGFQTQLNQLKIALIGCGGIGAVFAETLARLGVKNWLLIDDDNLELVNLNRTPGASEEMVNQQWSKVDYVKYLLTKIYPDDGNFITAKTTIQAIENIEQIIDYDLIVVATDNHHSRQIAQELALKYQRPFMSLGTHIDIDSDGIPKMYARITIPPLGGGWCLMCGNMINLQQSALETAANSITQLANSAGYLDDVEAPAVFWLNNICASTTVGILHGVIAGFVNVDEGLDWVYHFPSQQWLKTIPEHLHNENCLFCTVTPLSENDFWEQHSDDFCSTAQESYYDTNYFDE</sequence>
<dbReference type="SUPFAM" id="SSF69572">
    <property type="entry name" value="Activating enzymes of the ubiquitin-like proteins"/>
    <property type="match status" value="1"/>
</dbReference>
<dbReference type="PANTHER" id="PTHR43267:SF1">
    <property type="entry name" value="TRNA THREONYLCARBAMOYLADENOSINE DEHYDRATASE"/>
    <property type="match status" value="1"/>
</dbReference>
<keyword evidence="2" id="KW-0808">Transferase</keyword>
<protein>
    <submittedName>
        <fullName evidence="2">ThiF family adenylyltransferase</fullName>
    </submittedName>
</protein>
<feature type="domain" description="THIF-type NAD/FAD binding fold" evidence="1">
    <location>
        <begin position="183"/>
        <end position="322"/>
    </location>
</feature>
<proteinExistence type="predicted"/>
<dbReference type="CDD" id="cd01483">
    <property type="entry name" value="E1_enzyme_family"/>
    <property type="match status" value="1"/>
</dbReference>
<keyword evidence="2" id="KW-0548">Nucleotidyltransferase</keyword>
<dbReference type="InterPro" id="IPR045886">
    <property type="entry name" value="ThiF/MoeB/HesA"/>
</dbReference>
<dbReference type="InterPro" id="IPR035985">
    <property type="entry name" value="Ubiquitin-activating_enz"/>
</dbReference>
<evidence type="ECO:0000313" key="3">
    <source>
        <dbReference type="Proteomes" id="UP000654604"/>
    </source>
</evidence>